<accession>A0A7W8YB29</accession>
<evidence type="ECO:0000256" key="1">
    <source>
        <dbReference type="SAM" id="Phobius"/>
    </source>
</evidence>
<feature type="transmembrane region" description="Helical" evidence="1">
    <location>
        <begin position="122"/>
        <end position="143"/>
    </location>
</feature>
<gene>
    <name evidence="3" type="ORF">BKA12_001325</name>
</gene>
<protein>
    <submittedName>
        <fullName evidence="3">4-hydroxybenzoate polyprenyltransferase</fullName>
    </submittedName>
</protein>
<feature type="transmembrane region" description="Helical" evidence="1">
    <location>
        <begin position="12"/>
        <end position="32"/>
    </location>
</feature>
<keyword evidence="1" id="KW-0812">Transmembrane</keyword>
<proteinExistence type="predicted"/>
<keyword evidence="3" id="KW-0808">Transferase</keyword>
<evidence type="ECO:0000313" key="4">
    <source>
        <dbReference type="Proteomes" id="UP000523863"/>
    </source>
</evidence>
<dbReference type="AlphaFoldDB" id="A0A7W8YB29"/>
<keyword evidence="1" id="KW-0472">Membrane</keyword>
<reference evidence="3 4" key="1">
    <citation type="submission" date="2020-08" db="EMBL/GenBank/DDBJ databases">
        <title>Sequencing the genomes of 1000 actinobacteria strains.</title>
        <authorList>
            <person name="Klenk H.-P."/>
        </authorList>
    </citation>
    <scope>NUCLEOTIDE SEQUENCE [LARGE SCALE GENOMIC DNA]</scope>
    <source>
        <strain evidence="3 4">DSM 23694</strain>
    </source>
</reference>
<dbReference type="GO" id="GO:0016740">
    <property type="term" value="F:transferase activity"/>
    <property type="evidence" value="ECO:0007669"/>
    <property type="project" value="UniProtKB-KW"/>
</dbReference>
<feature type="domain" description="VanZ-like" evidence="2">
    <location>
        <begin position="21"/>
        <end position="135"/>
    </location>
</feature>
<sequence length="157" mass="17376">MSLKLTPPRIARIVGSVLLLAYLGAAFFLFFWPNGGRIHRINLDFWWKMRTLLGNPPGFGPDQAEILANGIVFFIPVLAFCIIFYKAKPWFWTLLAILASAGIEITQGLVLPHRRLDLTDFLSNSAGAVLGGVVGVVILRFMALRDVPSPQDHSVTD</sequence>
<dbReference type="RefSeq" id="WP_183641676.1">
    <property type="nucleotide sequence ID" value="NZ_CANLFI010000003.1"/>
</dbReference>
<keyword evidence="1" id="KW-1133">Transmembrane helix</keyword>
<keyword evidence="4" id="KW-1185">Reference proteome</keyword>
<name>A0A7W8YB29_9MICC</name>
<dbReference type="Proteomes" id="UP000523863">
    <property type="component" value="Unassembled WGS sequence"/>
</dbReference>
<evidence type="ECO:0000259" key="2">
    <source>
        <dbReference type="Pfam" id="PF04892"/>
    </source>
</evidence>
<dbReference type="EMBL" id="JACHBL010000001">
    <property type="protein sequence ID" value="MBB5598245.1"/>
    <property type="molecule type" value="Genomic_DNA"/>
</dbReference>
<organism evidence="3 4">
    <name type="scientific">Neomicrococcus lactis</name>
    <dbReference type="NCBI Taxonomy" id="732241"/>
    <lineage>
        <taxon>Bacteria</taxon>
        <taxon>Bacillati</taxon>
        <taxon>Actinomycetota</taxon>
        <taxon>Actinomycetes</taxon>
        <taxon>Micrococcales</taxon>
        <taxon>Micrococcaceae</taxon>
        <taxon>Neomicrococcus</taxon>
    </lineage>
</organism>
<dbReference type="Pfam" id="PF04892">
    <property type="entry name" value="VanZ"/>
    <property type="match status" value="1"/>
</dbReference>
<comment type="caution">
    <text evidence="3">The sequence shown here is derived from an EMBL/GenBank/DDBJ whole genome shotgun (WGS) entry which is preliminary data.</text>
</comment>
<feature type="transmembrane region" description="Helical" evidence="1">
    <location>
        <begin position="66"/>
        <end position="85"/>
    </location>
</feature>
<evidence type="ECO:0000313" key="3">
    <source>
        <dbReference type="EMBL" id="MBB5598245.1"/>
    </source>
</evidence>
<feature type="transmembrane region" description="Helical" evidence="1">
    <location>
        <begin position="90"/>
        <end position="110"/>
    </location>
</feature>
<dbReference type="InterPro" id="IPR006976">
    <property type="entry name" value="VanZ-like"/>
</dbReference>